<evidence type="ECO:0000259" key="2">
    <source>
        <dbReference type="Pfam" id="PF00582"/>
    </source>
</evidence>
<dbReference type="PIRSF" id="PIRSF006276">
    <property type="entry name" value="UspA"/>
    <property type="match status" value="1"/>
</dbReference>
<feature type="domain" description="UspA" evidence="2">
    <location>
        <begin position="1"/>
        <end position="139"/>
    </location>
</feature>
<dbReference type="SUPFAM" id="SSF52402">
    <property type="entry name" value="Adenine nucleotide alpha hydrolases-like"/>
    <property type="match status" value="1"/>
</dbReference>
<evidence type="ECO:0000313" key="3">
    <source>
        <dbReference type="EMBL" id="MCU4752820.1"/>
    </source>
</evidence>
<dbReference type="Pfam" id="PF00582">
    <property type="entry name" value="Usp"/>
    <property type="match status" value="1"/>
</dbReference>
<evidence type="ECO:0000256" key="1">
    <source>
        <dbReference type="ARBA" id="ARBA00008791"/>
    </source>
</evidence>
<dbReference type="CDD" id="cd00293">
    <property type="entry name" value="USP-like"/>
    <property type="match status" value="1"/>
</dbReference>
<name>A0AAP2ZA55_9EURY</name>
<gene>
    <name evidence="3" type="ORF">OB919_12680</name>
</gene>
<evidence type="ECO:0000313" key="4">
    <source>
        <dbReference type="Proteomes" id="UP001321047"/>
    </source>
</evidence>
<dbReference type="InterPro" id="IPR006016">
    <property type="entry name" value="UspA"/>
</dbReference>
<sequence length="152" mass="16718">MYDSVLLPTDGSQASERALEYAIDLAQQYDAALHVMYVIDKAVFAGDVETGTIVTQFEQVGQSVLEEVETEATRAGIETTITHLGRGSPHEAILEYTEEEDIDVVVMGTRGRTGLDRYLLGSVTEKVVRLSDVPVLTVRHSERADSESTQEE</sequence>
<comment type="caution">
    <text evidence="3">The sequence shown here is derived from an EMBL/GenBank/DDBJ whole genome shotgun (WGS) entry which is preliminary data.</text>
</comment>
<dbReference type="Gene3D" id="3.40.50.620">
    <property type="entry name" value="HUPs"/>
    <property type="match status" value="1"/>
</dbReference>
<organism evidence="3 4">
    <name type="scientific">Natronosalvus hydrolyticus</name>
    <dbReference type="NCBI Taxonomy" id="2979988"/>
    <lineage>
        <taxon>Archaea</taxon>
        <taxon>Methanobacteriati</taxon>
        <taxon>Methanobacteriota</taxon>
        <taxon>Stenosarchaea group</taxon>
        <taxon>Halobacteria</taxon>
        <taxon>Halobacteriales</taxon>
        <taxon>Natrialbaceae</taxon>
        <taxon>Natronosalvus</taxon>
    </lineage>
</organism>
<dbReference type="InterPro" id="IPR006015">
    <property type="entry name" value="Universal_stress_UspA"/>
</dbReference>
<dbReference type="RefSeq" id="WP_342809149.1">
    <property type="nucleotide sequence ID" value="NZ_JAOPJZ010000010.1"/>
</dbReference>
<keyword evidence="4" id="KW-1185">Reference proteome</keyword>
<dbReference type="PRINTS" id="PR01438">
    <property type="entry name" value="UNVRSLSTRESS"/>
</dbReference>
<dbReference type="AlphaFoldDB" id="A0AAP2ZA55"/>
<reference evidence="3 4" key="1">
    <citation type="submission" date="2022-09" db="EMBL/GenBank/DDBJ databases">
        <title>Enrichment on poylsaccharides allowed isolation of novel metabolic and taxonomic groups of Haloarchaea.</title>
        <authorList>
            <person name="Sorokin D.Y."/>
            <person name="Elcheninov A.G."/>
            <person name="Khizhniak T.V."/>
            <person name="Kolganova T.V."/>
            <person name="Kublanov I.V."/>
        </authorList>
    </citation>
    <scope>NUCLEOTIDE SEQUENCE [LARGE SCALE GENOMIC DNA]</scope>
    <source>
        <strain evidence="3 4">AArc-curdl1</strain>
    </source>
</reference>
<comment type="similarity">
    <text evidence="1">Belongs to the universal stress protein A family.</text>
</comment>
<dbReference type="InterPro" id="IPR014729">
    <property type="entry name" value="Rossmann-like_a/b/a_fold"/>
</dbReference>
<dbReference type="Proteomes" id="UP001321047">
    <property type="component" value="Unassembled WGS sequence"/>
</dbReference>
<protein>
    <submittedName>
        <fullName evidence="3">Universal stress protein</fullName>
    </submittedName>
</protein>
<dbReference type="EMBL" id="JAOPJZ010000010">
    <property type="protein sequence ID" value="MCU4752820.1"/>
    <property type="molecule type" value="Genomic_DNA"/>
</dbReference>
<dbReference type="PANTHER" id="PTHR46268">
    <property type="entry name" value="STRESS RESPONSE PROTEIN NHAX"/>
    <property type="match status" value="1"/>
</dbReference>
<proteinExistence type="inferred from homology"/>
<accession>A0AAP2ZA55</accession>
<dbReference type="PANTHER" id="PTHR46268:SF6">
    <property type="entry name" value="UNIVERSAL STRESS PROTEIN UP12"/>
    <property type="match status" value="1"/>
</dbReference>